<name>A0A6A6UWV7_9PLEO</name>
<dbReference type="Pfam" id="PF12271">
    <property type="entry name" value="Chs7"/>
    <property type="match status" value="1"/>
</dbReference>
<keyword evidence="4" id="KW-1185">Reference proteome</keyword>
<dbReference type="OrthoDB" id="5582162at2759"/>
<evidence type="ECO:0000256" key="2">
    <source>
        <dbReference type="SAM" id="Phobius"/>
    </source>
</evidence>
<feature type="transmembrane region" description="Helical" evidence="2">
    <location>
        <begin position="296"/>
        <end position="317"/>
    </location>
</feature>
<feature type="transmembrane region" description="Helical" evidence="2">
    <location>
        <begin position="126"/>
        <end position="145"/>
    </location>
</feature>
<keyword evidence="2" id="KW-1133">Transmembrane helix</keyword>
<accession>A0A6A6UWV7</accession>
<dbReference type="GO" id="GO:0051082">
    <property type="term" value="F:unfolded protein binding"/>
    <property type="evidence" value="ECO:0007669"/>
    <property type="project" value="TreeGrafter"/>
</dbReference>
<evidence type="ECO:0000313" key="3">
    <source>
        <dbReference type="EMBL" id="KAF2741944.1"/>
    </source>
</evidence>
<dbReference type="Proteomes" id="UP000799440">
    <property type="component" value="Unassembled WGS sequence"/>
</dbReference>
<reference evidence="3" key="1">
    <citation type="journal article" date="2020" name="Stud. Mycol.">
        <title>101 Dothideomycetes genomes: a test case for predicting lifestyles and emergence of pathogens.</title>
        <authorList>
            <person name="Haridas S."/>
            <person name="Albert R."/>
            <person name="Binder M."/>
            <person name="Bloem J."/>
            <person name="Labutti K."/>
            <person name="Salamov A."/>
            <person name="Andreopoulos B."/>
            <person name="Baker S."/>
            <person name="Barry K."/>
            <person name="Bills G."/>
            <person name="Bluhm B."/>
            <person name="Cannon C."/>
            <person name="Castanera R."/>
            <person name="Culley D."/>
            <person name="Daum C."/>
            <person name="Ezra D."/>
            <person name="Gonzalez J."/>
            <person name="Henrissat B."/>
            <person name="Kuo A."/>
            <person name="Liang C."/>
            <person name="Lipzen A."/>
            <person name="Lutzoni F."/>
            <person name="Magnuson J."/>
            <person name="Mondo S."/>
            <person name="Nolan M."/>
            <person name="Ohm R."/>
            <person name="Pangilinan J."/>
            <person name="Park H.-J."/>
            <person name="Ramirez L."/>
            <person name="Alfaro M."/>
            <person name="Sun H."/>
            <person name="Tritt A."/>
            <person name="Yoshinaga Y."/>
            <person name="Zwiers L.-H."/>
            <person name="Turgeon B."/>
            <person name="Goodwin S."/>
            <person name="Spatafora J."/>
            <person name="Crous P."/>
            <person name="Grigoriev I."/>
        </authorList>
    </citation>
    <scope>NUCLEOTIDE SEQUENCE</scope>
    <source>
        <strain evidence="3">CBS 119925</strain>
    </source>
</reference>
<feature type="compositionally biased region" description="Polar residues" evidence="1">
    <location>
        <begin position="12"/>
        <end position="22"/>
    </location>
</feature>
<evidence type="ECO:0000256" key="1">
    <source>
        <dbReference type="SAM" id="MobiDB-lite"/>
    </source>
</evidence>
<feature type="transmembrane region" description="Helical" evidence="2">
    <location>
        <begin position="228"/>
        <end position="253"/>
    </location>
</feature>
<keyword evidence="2" id="KW-0472">Membrane</keyword>
<sequence>MFSALESAHRPGTSSISASQDDSPTRPPQSRPRSAMSKYGNFHDFCRDTGNLYSTLPVCNLFDQSRTRSGTGWGGCDLTGIPLSGERRLANLGSIIFAAIAILASAFLLWRSERKKAAVGRREMQLFLLGYIIISICEIFSIGGFPLDSAVRRGFSAAHIAAIVATLWVLMLNGIVGFQLLDDGTPVSIGLMVGSAAIFFIGTGYIALDTGFSFTGYWDSTLTGNNRAYALYTLYQLVPLVFLVVFFLLETFLVLRVLGERKPMIYLAGAALLFAVAQIFQYVASVHICQGTDGKINGGMFETLFTLLSVVMVWIFWSSITEDDWPMPGVGGSGYA</sequence>
<organism evidence="3 4">
    <name type="scientific">Sporormia fimetaria CBS 119925</name>
    <dbReference type="NCBI Taxonomy" id="1340428"/>
    <lineage>
        <taxon>Eukaryota</taxon>
        <taxon>Fungi</taxon>
        <taxon>Dikarya</taxon>
        <taxon>Ascomycota</taxon>
        <taxon>Pezizomycotina</taxon>
        <taxon>Dothideomycetes</taxon>
        <taxon>Pleosporomycetidae</taxon>
        <taxon>Pleosporales</taxon>
        <taxon>Sporormiaceae</taxon>
        <taxon>Sporormia</taxon>
    </lineage>
</organism>
<gene>
    <name evidence="3" type="ORF">M011DRAFT_490985</name>
</gene>
<proteinExistence type="predicted"/>
<dbReference type="EMBL" id="MU006619">
    <property type="protein sequence ID" value="KAF2741944.1"/>
    <property type="molecule type" value="Genomic_DNA"/>
</dbReference>
<dbReference type="AlphaFoldDB" id="A0A6A6UWV7"/>
<dbReference type="PANTHER" id="PTHR35329">
    <property type="entry name" value="CHITIN SYNTHASE EXPORT CHAPERONE"/>
    <property type="match status" value="1"/>
</dbReference>
<protein>
    <submittedName>
        <fullName evidence="3">Uncharacterized protein</fullName>
    </submittedName>
</protein>
<dbReference type="PANTHER" id="PTHR35329:SF1">
    <property type="entry name" value="CHITIN SYNTHASE EXPORT CHAPERONE"/>
    <property type="match status" value="1"/>
</dbReference>
<keyword evidence="2" id="KW-0812">Transmembrane</keyword>
<dbReference type="InterPro" id="IPR022057">
    <property type="entry name" value="Chs7"/>
</dbReference>
<evidence type="ECO:0000313" key="4">
    <source>
        <dbReference type="Proteomes" id="UP000799440"/>
    </source>
</evidence>
<feature type="transmembrane region" description="Helical" evidence="2">
    <location>
        <begin position="188"/>
        <end position="208"/>
    </location>
</feature>
<dbReference type="GO" id="GO:0005789">
    <property type="term" value="C:endoplasmic reticulum membrane"/>
    <property type="evidence" value="ECO:0007669"/>
    <property type="project" value="TreeGrafter"/>
</dbReference>
<feature type="region of interest" description="Disordered" evidence="1">
    <location>
        <begin position="1"/>
        <end position="36"/>
    </location>
</feature>
<feature type="transmembrane region" description="Helical" evidence="2">
    <location>
        <begin position="157"/>
        <end position="181"/>
    </location>
</feature>
<feature type="transmembrane region" description="Helical" evidence="2">
    <location>
        <begin position="265"/>
        <end position="284"/>
    </location>
</feature>
<dbReference type="GO" id="GO:0006457">
    <property type="term" value="P:protein folding"/>
    <property type="evidence" value="ECO:0007669"/>
    <property type="project" value="TreeGrafter"/>
</dbReference>
<feature type="transmembrane region" description="Helical" evidence="2">
    <location>
        <begin position="89"/>
        <end position="110"/>
    </location>
</feature>